<evidence type="ECO:0000313" key="2">
    <source>
        <dbReference type="EMBL" id="MFC4232243.1"/>
    </source>
</evidence>
<dbReference type="RefSeq" id="WP_379014019.1">
    <property type="nucleotide sequence ID" value="NZ_JBHSDC010000019.1"/>
</dbReference>
<gene>
    <name evidence="2" type="ORF">ACFOW1_10100</name>
</gene>
<keyword evidence="1" id="KW-0472">Membrane</keyword>
<keyword evidence="1" id="KW-0812">Transmembrane</keyword>
<dbReference type="Proteomes" id="UP001595906">
    <property type="component" value="Unassembled WGS sequence"/>
</dbReference>
<sequence length="162" mass="18616">MTPIKHWVKTGEGHYQFKHNDEALASFFVDYKSNSRKALVTINGESFTIKQTNLWKNHIAVTNASNNTIITIVPEKWYSSCFIVQWGLNNYQLHVRNNPMAEWALQKDGKDILSYGLKTHNSKVVTQITESYTNTAIILHAILWYLFLPIAMENSGDHLSFV</sequence>
<evidence type="ECO:0000313" key="3">
    <source>
        <dbReference type="Proteomes" id="UP001595906"/>
    </source>
</evidence>
<comment type="caution">
    <text evidence="2">The sequence shown here is derived from an EMBL/GenBank/DDBJ whole genome shotgun (WGS) entry which is preliminary data.</text>
</comment>
<protein>
    <submittedName>
        <fullName evidence="2">Uncharacterized protein</fullName>
    </submittedName>
</protein>
<feature type="transmembrane region" description="Helical" evidence="1">
    <location>
        <begin position="132"/>
        <end position="152"/>
    </location>
</feature>
<name>A0ABV8PVU8_9BACT</name>
<keyword evidence="3" id="KW-1185">Reference proteome</keyword>
<dbReference type="EMBL" id="JBHSDC010000019">
    <property type="protein sequence ID" value="MFC4232243.1"/>
    <property type="molecule type" value="Genomic_DNA"/>
</dbReference>
<accession>A0ABV8PVU8</accession>
<keyword evidence="1" id="KW-1133">Transmembrane helix</keyword>
<evidence type="ECO:0000256" key="1">
    <source>
        <dbReference type="SAM" id="Phobius"/>
    </source>
</evidence>
<organism evidence="2 3">
    <name type="scientific">Parasediminibacterium paludis</name>
    <dbReference type="NCBI Taxonomy" id="908966"/>
    <lineage>
        <taxon>Bacteria</taxon>
        <taxon>Pseudomonadati</taxon>
        <taxon>Bacteroidota</taxon>
        <taxon>Chitinophagia</taxon>
        <taxon>Chitinophagales</taxon>
        <taxon>Chitinophagaceae</taxon>
        <taxon>Parasediminibacterium</taxon>
    </lineage>
</organism>
<reference evidence="3" key="1">
    <citation type="journal article" date="2019" name="Int. J. Syst. Evol. Microbiol.">
        <title>The Global Catalogue of Microorganisms (GCM) 10K type strain sequencing project: providing services to taxonomists for standard genome sequencing and annotation.</title>
        <authorList>
            <consortium name="The Broad Institute Genomics Platform"/>
            <consortium name="The Broad Institute Genome Sequencing Center for Infectious Disease"/>
            <person name="Wu L."/>
            <person name="Ma J."/>
        </authorList>
    </citation>
    <scope>NUCLEOTIDE SEQUENCE [LARGE SCALE GENOMIC DNA]</scope>
    <source>
        <strain evidence="3">CECT 8010</strain>
    </source>
</reference>
<proteinExistence type="predicted"/>